<keyword evidence="2" id="KW-1133">Transmembrane helix</keyword>
<feature type="compositionally biased region" description="Basic and acidic residues" evidence="1">
    <location>
        <begin position="249"/>
        <end position="260"/>
    </location>
</feature>
<feature type="compositionally biased region" description="Basic and acidic residues" evidence="1">
    <location>
        <begin position="313"/>
        <end position="332"/>
    </location>
</feature>
<evidence type="ECO:0000256" key="2">
    <source>
        <dbReference type="SAM" id="Phobius"/>
    </source>
</evidence>
<keyword evidence="2" id="KW-0812">Transmembrane</keyword>
<feature type="compositionally biased region" description="Acidic residues" evidence="1">
    <location>
        <begin position="341"/>
        <end position="351"/>
    </location>
</feature>
<feature type="region of interest" description="Disordered" evidence="1">
    <location>
        <begin position="63"/>
        <end position="83"/>
    </location>
</feature>
<dbReference type="EMBL" id="HBJA01118295">
    <property type="protein sequence ID" value="CAE0829426.1"/>
    <property type="molecule type" value="Transcribed_RNA"/>
</dbReference>
<evidence type="ECO:0000256" key="1">
    <source>
        <dbReference type="SAM" id="MobiDB-lite"/>
    </source>
</evidence>
<feature type="compositionally biased region" description="Basic and acidic residues" evidence="1">
    <location>
        <begin position="352"/>
        <end position="362"/>
    </location>
</feature>
<feature type="compositionally biased region" description="Basic and acidic residues" evidence="1">
    <location>
        <begin position="189"/>
        <end position="202"/>
    </location>
</feature>
<sequence>MQSNKHRKNKNADWIRTYAPYIATAALVIVLFWGVDSIKQDGQQKQWQQPLEVVKPPRDWTHKLSTAAPYDDKNRQDDHTHNSCPLPTGNWAHTCDREITVEGPCSGKCLLKARCQDVKEKFKETTFEYNEGRRLEIKNVNGLLCSIEDGSPSCGVNFHGNLALKNCGTQGYIPRRHEFLPDGLYAPAADDKDKDQDKNDYDKDPDDDRYDYEKDNDEYEDYGPKYNKKRSRRSEEDDYTERRSTRRNRRDDDEYPRRRDEDDDEEPPYKPRTNRRRDEDTDDWPAQPPAPPPRPRKRSFDDYDTNRGTTFKRSYDEEPDRRRSYYDADDRRKSRFRQNFDEDDVPEDDDDRMLRGPKDDARPKRRRPRYDDDDDRPQRRLSSVDGEDREEW</sequence>
<organism evidence="3">
    <name type="scientific">Eutreptiella gymnastica</name>
    <dbReference type="NCBI Taxonomy" id="73025"/>
    <lineage>
        <taxon>Eukaryota</taxon>
        <taxon>Discoba</taxon>
        <taxon>Euglenozoa</taxon>
        <taxon>Euglenida</taxon>
        <taxon>Spirocuta</taxon>
        <taxon>Euglenophyceae</taxon>
        <taxon>Eutreptiales</taxon>
        <taxon>Eutreptiaceae</taxon>
        <taxon>Eutreptiella</taxon>
    </lineage>
</organism>
<proteinExistence type="predicted"/>
<feature type="compositionally biased region" description="Acidic residues" evidence="1">
    <location>
        <begin position="203"/>
        <end position="221"/>
    </location>
</feature>
<accession>A0A7S4G965</accession>
<feature type="compositionally biased region" description="Basic and acidic residues" evidence="1">
    <location>
        <begin position="70"/>
        <end position="81"/>
    </location>
</feature>
<dbReference type="AlphaFoldDB" id="A0A7S4G965"/>
<feature type="transmembrane region" description="Helical" evidence="2">
    <location>
        <begin position="18"/>
        <end position="35"/>
    </location>
</feature>
<protein>
    <submittedName>
        <fullName evidence="3">Uncharacterized protein</fullName>
    </submittedName>
</protein>
<keyword evidence="2" id="KW-0472">Membrane</keyword>
<feature type="region of interest" description="Disordered" evidence="1">
    <location>
        <begin position="183"/>
        <end position="392"/>
    </location>
</feature>
<name>A0A7S4G965_9EUGL</name>
<evidence type="ECO:0000313" key="3">
    <source>
        <dbReference type="EMBL" id="CAE0829426.1"/>
    </source>
</evidence>
<reference evidence="3" key="1">
    <citation type="submission" date="2021-01" db="EMBL/GenBank/DDBJ databases">
        <authorList>
            <person name="Corre E."/>
            <person name="Pelletier E."/>
            <person name="Niang G."/>
            <person name="Scheremetjew M."/>
            <person name="Finn R."/>
            <person name="Kale V."/>
            <person name="Holt S."/>
            <person name="Cochrane G."/>
            <person name="Meng A."/>
            <person name="Brown T."/>
            <person name="Cohen L."/>
        </authorList>
    </citation>
    <scope>NUCLEOTIDE SEQUENCE</scope>
    <source>
        <strain evidence="3">CCMP1594</strain>
    </source>
</reference>
<gene>
    <name evidence="3" type="ORF">EGYM00163_LOCUS40704</name>
</gene>